<evidence type="ECO:0000313" key="6">
    <source>
        <dbReference type="EMBL" id="ARU95455.1"/>
    </source>
</evidence>
<dbReference type="Pfam" id="PF12833">
    <property type="entry name" value="HTH_18"/>
    <property type="match status" value="1"/>
</dbReference>
<organism evidence="6 9">
    <name type="scientific">Tatumella citrea</name>
    <name type="common">Pantoea citrea</name>
    <dbReference type="NCBI Taxonomy" id="53336"/>
    <lineage>
        <taxon>Bacteria</taxon>
        <taxon>Pseudomonadati</taxon>
        <taxon>Pseudomonadota</taxon>
        <taxon>Gammaproteobacteria</taxon>
        <taxon>Enterobacterales</taxon>
        <taxon>Erwiniaceae</taxon>
        <taxon>Tatumella</taxon>
    </lineage>
</organism>
<dbReference type="SUPFAM" id="SSF46689">
    <property type="entry name" value="Homeodomain-like"/>
    <property type="match status" value="2"/>
</dbReference>
<evidence type="ECO:0000259" key="5">
    <source>
        <dbReference type="PROSITE" id="PS01124"/>
    </source>
</evidence>
<dbReference type="InterPro" id="IPR018062">
    <property type="entry name" value="HTH_AraC-typ_CS"/>
</dbReference>
<dbReference type="InterPro" id="IPR009057">
    <property type="entry name" value="Homeodomain-like_sf"/>
</dbReference>
<evidence type="ECO:0000313" key="8">
    <source>
        <dbReference type="Proteomes" id="UP000195729"/>
    </source>
</evidence>
<dbReference type="AlphaFoldDB" id="A0A1Y0LNA7"/>
<dbReference type="Gene3D" id="1.10.10.60">
    <property type="entry name" value="Homeodomain-like"/>
    <property type="match status" value="2"/>
</dbReference>
<dbReference type="EMBL" id="CP015581">
    <property type="protein sequence ID" value="ARU99496.1"/>
    <property type="molecule type" value="Genomic_DNA"/>
</dbReference>
<evidence type="ECO:0000256" key="2">
    <source>
        <dbReference type="ARBA" id="ARBA00023125"/>
    </source>
</evidence>
<dbReference type="InterPro" id="IPR050204">
    <property type="entry name" value="AraC_XylS_family_regulators"/>
</dbReference>
<dbReference type="InterPro" id="IPR037923">
    <property type="entry name" value="HTH-like"/>
</dbReference>
<dbReference type="RefSeq" id="WP_087489812.1">
    <property type="nucleotide sequence ID" value="NZ_CP015579.1"/>
</dbReference>
<dbReference type="GO" id="GO:0043565">
    <property type="term" value="F:sequence-specific DNA binding"/>
    <property type="evidence" value="ECO:0007669"/>
    <property type="project" value="InterPro"/>
</dbReference>
<evidence type="ECO:0000313" key="9">
    <source>
        <dbReference type="Proteomes" id="UP000195814"/>
    </source>
</evidence>
<keyword evidence="1" id="KW-0805">Transcription regulation</keyword>
<dbReference type="Proteomes" id="UP000195729">
    <property type="component" value="Chromosome"/>
</dbReference>
<reference evidence="8 9" key="1">
    <citation type="submission" date="2016-05" db="EMBL/GenBank/DDBJ databases">
        <title>Complete genome sequence of two 2,5-diketo-D-glunonic acid producing strain Tatumella citrea.</title>
        <authorList>
            <person name="Duan C."/>
            <person name="Yang J."/>
            <person name="Yang S."/>
        </authorList>
    </citation>
    <scope>NUCLEOTIDE SEQUENCE [LARGE SCALE GENOMIC DNA]</scope>
    <source>
        <strain evidence="7 8">ATCC 39140</strain>
        <strain evidence="6 9">DSM 13699</strain>
    </source>
</reference>
<evidence type="ECO:0000256" key="4">
    <source>
        <dbReference type="ARBA" id="ARBA00023163"/>
    </source>
</evidence>
<dbReference type="PROSITE" id="PS00041">
    <property type="entry name" value="HTH_ARAC_FAMILY_1"/>
    <property type="match status" value="1"/>
</dbReference>
<feature type="domain" description="HTH araC/xylS-type" evidence="5">
    <location>
        <begin position="163"/>
        <end position="260"/>
    </location>
</feature>
<dbReference type="PROSITE" id="PS01124">
    <property type="entry name" value="HTH_ARAC_FAMILY_2"/>
    <property type="match status" value="1"/>
</dbReference>
<dbReference type="EMBL" id="CP015579">
    <property type="protein sequence ID" value="ARU95455.1"/>
    <property type="molecule type" value="Genomic_DNA"/>
</dbReference>
<dbReference type="Pfam" id="PF02311">
    <property type="entry name" value="AraC_binding"/>
    <property type="match status" value="1"/>
</dbReference>
<dbReference type="OrthoDB" id="9809338at2"/>
<evidence type="ECO:0000256" key="3">
    <source>
        <dbReference type="ARBA" id="ARBA00023159"/>
    </source>
</evidence>
<evidence type="ECO:0000256" key="1">
    <source>
        <dbReference type="ARBA" id="ARBA00023015"/>
    </source>
</evidence>
<dbReference type="KEGG" id="tci:A7K98_17920"/>
<dbReference type="InterPro" id="IPR003313">
    <property type="entry name" value="AraC-bd"/>
</dbReference>
<accession>A0A1Y0LNA7</accession>
<sequence length="265" mass="30040">MLQFSEWFSRNGIECSRVIACDDGFPRHSHDEYVISANLSGIEEIWLSGKNLTAKSGQVTLYNPASIQSSKFAQQSVEFISIHLPQSVIKNLMTQENLSSHSHVPVLREGVFDDPQLFNAICRFADSAREDNDLLQQQELLRLCSELLEPSASLAGNEELQINKVIDYLRCHLTEKPSLETLAQIAGLSKYHFIRSFTCYTGLPPLQYHMQLRLHQARNLLRRNVHPLEAAISLGFYDQSHFINAFRKVMGITPGHYIALLGLSR</sequence>
<keyword evidence="2" id="KW-0238">DNA-binding</keyword>
<evidence type="ECO:0000313" key="7">
    <source>
        <dbReference type="EMBL" id="ARU99496.1"/>
    </source>
</evidence>
<keyword evidence="8" id="KW-1185">Reference proteome</keyword>
<gene>
    <name evidence="6" type="ORF">A7K98_17920</name>
    <name evidence="7" type="ORF">A7K99_17905</name>
</gene>
<dbReference type="SUPFAM" id="SSF51215">
    <property type="entry name" value="Regulatory protein AraC"/>
    <property type="match status" value="1"/>
</dbReference>
<keyword evidence="3" id="KW-0010">Activator</keyword>
<proteinExistence type="predicted"/>
<dbReference type="PANTHER" id="PTHR46796:SF2">
    <property type="entry name" value="TRANSCRIPTIONAL REGULATORY PROTEIN"/>
    <property type="match status" value="1"/>
</dbReference>
<dbReference type="SMART" id="SM00342">
    <property type="entry name" value="HTH_ARAC"/>
    <property type="match status" value="1"/>
</dbReference>
<dbReference type="InterPro" id="IPR018060">
    <property type="entry name" value="HTH_AraC"/>
</dbReference>
<dbReference type="GO" id="GO:0003700">
    <property type="term" value="F:DNA-binding transcription factor activity"/>
    <property type="evidence" value="ECO:0007669"/>
    <property type="project" value="InterPro"/>
</dbReference>
<dbReference type="PANTHER" id="PTHR46796">
    <property type="entry name" value="HTH-TYPE TRANSCRIPTIONAL ACTIVATOR RHAS-RELATED"/>
    <property type="match status" value="1"/>
</dbReference>
<dbReference type="Proteomes" id="UP000195814">
    <property type="component" value="Chromosome"/>
</dbReference>
<protein>
    <submittedName>
        <fullName evidence="6">Transcriptional regulator</fullName>
    </submittedName>
</protein>
<name>A0A1Y0LNA7_TATCI</name>
<keyword evidence="4" id="KW-0804">Transcription</keyword>